<evidence type="ECO:0000313" key="3">
    <source>
        <dbReference type="Proteomes" id="UP000646738"/>
    </source>
</evidence>
<feature type="domain" description="Serine aminopeptidase S33" evidence="1">
    <location>
        <begin position="29"/>
        <end position="139"/>
    </location>
</feature>
<dbReference type="SUPFAM" id="SSF53474">
    <property type="entry name" value="alpha/beta-Hydrolases"/>
    <property type="match status" value="1"/>
</dbReference>
<protein>
    <recommendedName>
        <fullName evidence="1">Serine aminopeptidase S33 domain-containing protein</fullName>
    </recommendedName>
</protein>
<dbReference type="InterPro" id="IPR022742">
    <property type="entry name" value="Hydrolase_4"/>
</dbReference>
<sequence>MARMDRISPFTHAYDGERLSGAGAGPAGRATALLLHGAGNGSKERLLPFLADFAGQGCRALALDFSGHGESTGELAELSLRRRYEQAVAVLDAHAPAGDPLVIVGFSMSGQTVADLMRHYGRRVAAVGLCAPAVYGQDAWDVPFGNGDSRFSELIRTPDSWRDSPALEVFRAYAGRAVLAVPGHDTVIPAAVTEAIQEALSERARFSRFDLPDAEHMLGLWFRDHAEDRREFVTRLLAGLDGHSEAPLR</sequence>
<dbReference type="Proteomes" id="UP000646738">
    <property type="component" value="Unassembled WGS sequence"/>
</dbReference>
<dbReference type="InterPro" id="IPR050266">
    <property type="entry name" value="AB_hydrolase_sf"/>
</dbReference>
<gene>
    <name evidence="2" type="ORF">Srubr_17720</name>
</gene>
<reference evidence="3" key="1">
    <citation type="submission" date="2023-07" db="EMBL/GenBank/DDBJ databases">
        <title>Whole genome shotgun sequence of Streptomyces achromogenes subsp. rubradiris NBRC 14000.</title>
        <authorList>
            <person name="Komaki H."/>
            <person name="Tamura T."/>
        </authorList>
    </citation>
    <scope>NUCLEOTIDE SEQUENCE [LARGE SCALE GENOMIC DNA]</scope>
    <source>
        <strain evidence="3">NBRC 14000</strain>
    </source>
</reference>
<comment type="caution">
    <text evidence="2">The sequence shown here is derived from an EMBL/GenBank/DDBJ whole genome shotgun (WGS) entry which is preliminary data.</text>
</comment>
<dbReference type="Pfam" id="PF12146">
    <property type="entry name" value="Hydrolase_4"/>
    <property type="match status" value="1"/>
</dbReference>
<proteinExistence type="predicted"/>
<keyword evidence="3" id="KW-1185">Reference proteome</keyword>
<organism evidence="2 3">
    <name type="scientific">Streptomyces rubradiris</name>
    <name type="common">Streptomyces achromogenes subsp. rubradiris</name>
    <dbReference type="NCBI Taxonomy" id="285531"/>
    <lineage>
        <taxon>Bacteria</taxon>
        <taxon>Bacillati</taxon>
        <taxon>Actinomycetota</taxon>
        <taxon>Actinomycetes</taxon>
        <taxon>Kitasatosporales</taxon>
        <taxon>Streptomycetaceae</taxon>
        <taxon>Streptomyces</taxon>
    </lineage>
</organism>
<dbReference type="PANTHER" id="PTHR43798:SF5">
    <property type="entry name" value="MONOACYLGLYCEROL LIPASE ABHD6"/>
    <property type="match status" value="1"/>
</dbReference>
<dbReference type="EMBL" id="BNEA01000001">
    <property type="protein sequence ID" value="GHI51926.1"/>
    <property type="molecule type" value="Genomic_DNA"/>
</dbReference>
<dbReference type="PANTHER" id="PTHR43798">
    <property type="entry name" value="MONOACYLGLYCEROL LIPASE"/>
    <property type="match status" value="1"/>
</dbReference>
<accession>A0ABQ3R7U0</accession>
<evidence type="ECO:0000259" key="1">
    <source>
        <dbReference type="Pfam" id="PF12146"/>
    </source>
</evidence>
<dbReference type="Gene3D" id="3.40.50.1820">
    <property type="entry name" value="alpha/beta hydrolase"/>
    <property type="match status" value="1"/>
</dbReference>
<evidence type="ECO:0000313" key="2">
    <source>
        <dbReference type="EMBL" id="GHI51926.1"/>
    </source>
</evidence>
<dbReference type="InterPro" id="IPR029058">
    <property type="entry name" value="AB_hydrolase_fold"/>
</dbReference>
<name>A0ABQ3R7U0_STRRR</name>